<dbReference type="InterPro" id="IPR025110">
    <property type="entry name" value="AMP-bd_C"/>
</dbReference>
<name>A0A6G9YHF9_9NOCA</name>
<dbReference type="GO" id="GO:0031177">
    <property type="term" value="F:phosphopantetheine binding"/>
    <property type="evidence" value="ECO:0007669"/>
    <property type="project" value="InterPro"/>
</dbReference>
<protein>
    <submittedName>
        <fullName evidence="5">Amino acid adenylation domain-containing protein</fullName>
    </submittedName>
</protein>
<dbReference type="KEGG" id="nah:F5544_23900"/>
<evidence type="ECO:0000313" key="6">
    <source>
        <dbReference type="Proteomes" id="UP000503540"/>
    </source>
</evidence>
<evidence type="ECO:0000256" key="2">
    <source>
        <dbReference type="ARBA" id="ARBA00022450"/>
    </source>
</evidence>
<comment type="cofactor">
    <cofactor evidence="1">
        <name>pantetheine 4'-phosphate</name>
        <dbReference type="ChEBI" id="CHEBI:47942"/>
    </cofactor>
</comment>
<reference evidence="5 6" key="1">
    <citation type="journal article" date="2019" name="ACS Chem. Biol.">
        <title>Identification and Mobilization of a Cryptic Antibiotic Biosynthesis Gene Locus from a Human-Pathogenic Nocardia Isolate.</title>
        <authorList>
            <person name="Herisse M."/>
            <person name="Ishida K."/>
            <person name="Porter J.L."/>
            <person name="Howden B."/>
            <person name="Hertweck C."/>
            <person name="Stinear T.P."/>
            <person name="Pidot S.J."/>
        </authorList>
    </citation>
    <scope>NUCLEOTIDE SEQUENCE [LARGE SCALE GENOMIC DNA]</scope>
    <source>
        <strain evidence="5 6">AUSMDU00012717</strain>
    </source>
</reference>
<evidence type="ECO:0000313" key="5">
    <source>
        <dbReference type="EMBL" id="QIS12638.1"/>
    </source>
</evidence>
<dbReference type="UniPathway" id="UPA00011"/>
<dbReference type="Gene3D" id="3.40.50.12780">
    <property type="entry name" value="N-terminal domain of ligase-like"/>
    <property type="match status" value="1"/>
</dbReference>
<keyword evidence="2" id="KW-0596">Phosphopantetheine</keyword>
<accession>A0A6G9YHF9</accession>
<dbReference type="InterPro" id="IPR023213">
    <property type="entry name" value="CAT-like_dom_sf"/>
</dbReference>
<dbReference type="SMART" id="SM00823">
    <property type="entry name" value="PKS_PP"/>
    <property type="match status" value="2"/>
</dbReference>
<dbReference type="FunFam" id="2.30.38.10:FF:000001">
    <property type="entry name" value="Non-ribosomal peptide synthetase PvdI"/>
    <property type="match status" value="1"/>
</dbReference>
<dbReference type="PROSITE" id="PS00012">
    <property type="entry name" value="PHOSPHOPANTETHEINE"/>
    <property type="match status" value="2"/>
</dbReference>
<dbReference type="RefSeq" id="WP_167475297.1">
    <property type="nucleotide sequence ID" value="NZ_CP046172.1"/>
</dbReference>
<dbReference type="InterPro" id="IPR006162">
    <property type="entry name" value="Ppantetheine_attach_site"/>
</dbReference>
<dbReference type="GO" id="GO:0005737">
    <property type="term" value="C:cytoplasm"/>
    <property type="evidence" value="ECO:0007669"/>
    <property type="project" value="TreeGrafter"/>
</dbReference>
<dbReference type="Gene3D" id="3.30.559.30">
    <property type="entry name" value="Nonribosomal peptide synthetase, condensation domain"/>
    <property type="match status" value="2"/>
</dbReference>
<dbReference type="GO" id="GO:0008610">
    <property type="term" value="P:lipid biosynthetic process"/>
    <property type="evidence" value="ECO:0007669"/>
    <property type="project" value="UniProtKB-ARBA"/>
</dbReference>
<dbReference type="InterPro" id="IPR010071">
    <property type="entry name" value="AA_adenyl_dom"/>
</dbReference>
<dbReference type="SUPFAM" id="SSF56801">
    <property type="entry name" value="Acetyl-CoA synthetase-like"/>
    <property type="match status" value="2"/>
</dbReference>
<proteinExistence type="predicted"/>
<dbReference type="Pfam" id="PF00501">
    <property type="entry name" value="AMP-binding"/>
    <property type="match status" value="2"/>
</dbReference>
<dbReference type="Gene3D" id="3.30.559.10">
    <property type="entry name" value="Chloramphenicol acetyltransferase-like domain"/>
    <property type="match status" value="3"/>
</dbReference>
<dbReference type="InterPro" id="IPR020845">
    <property type="entry name" value="AMP-binding_CS"/>
</dbReference>
<dbReference type="InterPro" id="IPR045851">
    <property type="entry name" value="AMP-bd_C_sf"/>
</dbReference>
<dbReference type="GO" id="GO:0044550">
    <property type="term" value="P:secondary metabolite biosynthetic process"/>
    <property type="evidence" value="ECO:0007669"/>
    <property type="project" value="TreeGrafter"/>
</dbReference>
<dbReference type="InterPro" id="IPR042099">
    <property type="entry name" value="ANL_N_sf"/>
</dbReference>
<dbReference type="Pfam" id="PF00550">
    <property type="entry name" value="PP-binding"/>
    <property type="match status" value="2"/>
</dbReference>
<dbReference type="CDD" id="cd19540">
    <property type="entry name" value="LCL_NRPS-like"/>
    <property type="match status" value="1"/>
</dbReference>
<dbReference type="PROSITE" id="PS00455">
    <property type="entry name" value="AMP_BINDING"/>
    <property type="match status" value="2"/>
</dbReference>
<dbReference type="SUPFAM" id="SSF52777">
    <property type="entry name" value="CoA-dependent acyltransferases"/>
    <property type="match status" value="5"/>
</dbReference>
<dbReference type="PANTHER" id="PTHR45527">
    <property type="entry name" value="NONRIBOSOMAL PEPTIDE SYNTHETASE"/>
    <property type="match status" value="1"/>
</dbReference>
<dbReference type="Gene3D" id="2.30.38.10">
    <property type="entry name" value="Luciferase, Domain 3"/>
    <property type="match status" value="1"/>
</dbReference>
<dbReference type="Gene3D" id="3.40.50.980">
    <property type="match status" value="2"/>
</dbReference>
<dbReference type="NCBIfam" id="TIGR01444">
    <property type="entry name" value="fkbM_fam"/>
    <property type="match status" value="1"/>
</dbReference>
<dbReference type="InterPro" id="IPR036736">
    <property type="entry name" value="ACP-like_sf"/>
</dbReference>
<dbReference type="GO" id="GO:0043041">
    <property type="term" value="P:amino acid activation for nonribosomal peptide biosynthetic process"/>
    <property type="evidence" value="ECO:0007669"/>
    <property type="project" value="TreeGrafter"/>
</dbReference>
<dbReference type="Pfam" id="PF00668">
    <property type="entry name" value="Condensation"/>
    <property type="match status" value="2"/>
</dbReference>
<dbReference type="FunFam" id="3.40.50.12780:FF:000012">
    <property type="entry name" value="Non-ribosomal peptide synthetase"/>
    <property type="match status" value="1"/>
</dbReference>
<dbReference type="FunFam" id="3.40.50.980:FF:000001">
    <property type="entry name" value="Non-ribosomal peptide synthetase"/>
    <property type="match status" value="1"/>
</dbReference>
<dbReference type="SUPFAM" id="SSF47336">
    <property type="entry name" value="ACP-like"/>
    <property type="match status" value="2"/>
</dbReference>
<dbReference type="PANTHER" id="PTHR45527:SF14">
    <property type="entry name" value="PLIPASTATIN SYNTHASE SUBUNIT B"/>
    <property type="match status" value="1"/>
</dbReference>
<dbReference type="InterPro" id="IPR001242">
    <property type="entry name" value="Condensation_dom"/>
</dbReference>
<dbReference type="Pfam" id="PF13193">
    <property type="entry name" value="AMP-binding_C"/>
    <property type="match status" value="1"/>
</dbReference>
<evidence type="ECO:0000256" key="3">
    <source>
        <dbReference type="ARBA" id="ARBA00022553"/>
    </source>
</evidence>
<dbReference type="InterPro" id="IPR020806">
    <property type="entry name" value="PKS_PP-bd"/>
</dbReference>
<gene>
    <name evidence="5" type="ORF">F5544_23900</name>
</gene>
<dbReference type="Proteomes" id="UP000503540">
    <property type="component" value="Chromosome"/>
</dbReference>
<dbReference type="InterPro" id="IPR006342">
    <property type="entry name" value="FkbM_mtfrase"/>
</dbReference>
<evidence type="ECO:0000259" key="4">
    <source>
        <dbReference type="PROSITE" id="PS50075"/>
    </source>
</evidence>
<dbReference type="Gene3D" id="3.40.50.150">
    <property type="entry name" value="Vaccinia Virus protein VP39"/>
    <property type="match status" value="1"/>
</dbReference>
<organism evidence="5 6">
    <name type="scientific">Nocardia arthritidis</name>
    <dbReference type="NCBI Taxonomy" id="228602"/>
    <lineage>
        <taxon>Bacteria</taxon>
        <taxon>Bacillati</taxon>
        <taxon>Actinomycetota</taxon>
        <taxon>Actinomycetes</taxon>
        <taxon>Mycobacteriales</taxon>
        <taxon>Nocardiaceae</taxon>
        <taxon>Nocardia</taxon>
    </lineage>
</organism>
<sequence length="2601" mass="280320">MTVPFPLSAAQQGIWFAQQLAGSTPITNALCIDLRGDLDVELLTESFWRVAGEFGAGRLRLIEVDGAVRQVVDRPLDEPVRCLDMRTAPDPVAAAHEWMRAEYSRPVDLHRDRLIATAVLRVDERRWFWYVRAHHIALDGLAAISLLNRVGELYTAAFEGREPAAAKIQALADLVAADAQYRASERFESDREFWSRRLADLPAPVSLAGRDAQADAHPISVSGVFPPETCELLDAAVKATSTNPAVPILAAFGIFLGRMTGGDDVVLSLPVSARVTAAALRSGGMLANTVPFRITTAATDTAGELIAAVQRQLIDVLRRQRYRQEDMFRDMGQSVSQTQVFGPYVDLMMFDTRIALGPIVGEFQVLTPGLVADLSVSVYSGARSGHTRLDFVANHNLYTPEELAAHHRRFLRFFHEFLRAVVTEPATLLRDIELLADDERSRLLREWNDTAVPIDSGATLVDLFDRQAADTPDAIAVVAGARRVTYRELDVDADRLAAVLRSYGAGPESIVAVALPKGIALITAMLAILRSGAAYLPLDPASPPERVGYILTDAAPELVIVDETTADLVRAVDVPCLRIDQLTDGPVCRGDSGRLCPGNVAYVIYTSGTTGNPKGVAVTHANAVSLFGGTQVWCGFGSDDVWAWCHSQAFDFSVWEIWGALLHGGRVVVVPREVAYSPAELWDLVVSERVTILNQTPSAFYALLESGCDAADSALRMVVFGGEALDPSRLQRWRSAEGPVLVNMYGITETTVHVTKQVLAEWSGEVGVSPIGVPLANLRVYVLDSWLRPVPEGVAGELYVAGVQVARGYLGRPGLTASRFVADPFDPAGGRLYRSGDVVRWSQDGVLEYVGRIDEQVKIRGYRIELGEIEAVLAAQDAVAQAVVTTHTTAPATPDAAPAKQLVAYFVPDTRYAPVAAKCLELQRDGVIEAHELHELPNGMPVVGRNRSNVEFLYEEIFETAEYCHAGVTVPKTGCVVDVGSHIGMFSIYAKRMSPAVKIFAVEPMPELRRMYEANAALHGLDATLVPYAIGAESTTDTFTYYPEMSVLSGRGTDSRVQHEILESFIHHEFEAESRDLGDRYVDQLIADRLEFEQVDVAIRTLSHIIREYGIDHIDLLKIDVEGSELDALRGIEPCHWSFIDRMVLEVHDVEDRLAGVEKLLCEHGFEVAARVSPNVVGTDLHIVYAIRACAEPGLGEESAELLRMDEKWCGPASLGRLIRDRLGDRLPGYMVPDVLMALDRLPLTVNGKVDKAALPEPAAARAYYRPPSTPLEELVATVFGEVLGVDRVGVDEDFFALGGNSLSATRLSARLSDGAGVAVAVRDVFDTSVVAELAALLAARMANSPLTSDGPRLTARPRPERVPLSYAQQRMWFVNRFAPESVAYSIPIVVRLSGAVRVPALAAAVWDVLVRHEVLRTRYPDADGIPYQVTVPVEELASMAEVDLSPVPVAAADLPDAIADVVSAGFDVAQRVPLRVRLFAPGPDEFVLVMVLHHINADGFSMGPLTRDLGAAYSARAVGRQPDWVPLPVQYADYALWQRELLGSAADADSLLARQLRYWAGQLHELPEVLELPTDRPRPPVASHRGATFDFVVEPAVVHRLRALAHARGVTVFMVFHAALAVVLSRLSGSADIPVGSPVSGRGAAELDDMVGMFVNTVVLRVRVDESVPFAELLSEVRGVDLDAFAHAEVPFEQVVEALDPPRSQAHHPLFQVMLGFHNLDQAKLDLPGVVATASGAETGVERFDLTFTLTDAPDGDGAIPVELGYATDLYDPDTIEVLAERLRQVLRTVTADPTIPVREIDVLSPMERHRLVCEWCSSGTVELPVIDGDPTLPDLLAAVDPDAVAVVDGDRWLSYRELDESSNRLARLLIGRGIGPESVVAIGSGRSLEWVLGVWAIAKTGAAFVSVDPDHPAERNAFVCADSGVRVGITTRRDGASLPGDGIVWLALDDPIVTAELELCEGDAVTDAQRCGVVRPANTAYVIYTSGSTGQPKGVAVTHAGLAAVVADHVRRCAVDTDSRVLGVAARTFDAAILELLLAVSGGGALVLAPRDAYGGQPLWELLRDRHITHAFLTPAVAMTVDPVGLDDLRVVLTGGDRCSSQVVSRWAGTDSAGVRRVHNLYGPAEATIWVTGSELVAGRPVRIGGPIARMSVVVLDAWLRPVPTGVVGELYVSGSGVARGYRCRAGATASRFVADPFGEPGNRLYRTGDLVRQSIDESGSGATCLEFVGRSDFQVKVRGQRLELGEVEAALCATEGIAEAVVVLQTSGERTDSRLAAYVVARVGSVIDPAVVRESMGERLPGYLVPDTVTVLDELPLTSSGKVDRRALPEPVVAPRAFRAPTNPAEEIVAGVFAEVLGVERVGVDDDFFALGGDSIVSIQVCSKARVLGVVFGPRDVFEQRTPARLAAHARSADRSGGLVEFAGGGVGEMPLLAVARWMVEWGKGFDRFDQHVVLRLPNGVDAADLAAAVGAVLARHDILRSRLRRSDSGEWSLVVAPADEVAALMRQEVSDSADTGAGGALRRRAIDELDSGTGLAVVTDIAAAELDSALSRLNPTGGVMVQFVWLDPVGAGVPGWLMVVAHHLVVDGVSWRVLVRI</sequence>
<feature type="domain" description="Carrier" evidence="4">
    <location>
        <begin position="2343"/>
        <end position="2417"/>
    </location>
</feature>
<dbReference type="PROSITE" id="PS50075">
    <property type="entry name" value="CARRIER"/>
    <property type="match status" value="2"/>
</dbReference>
<dbReference type="GO" id="GO:0003824">
    <property type="term" value="F:catalytic activity"/>
    <property type="evidence" value="ECO:0007669"/>
    <property type="project" value="InterPro"/>
</dbReference>
<feature type="domain" description="Carrier" evidence="4">
    <location>
        <begin position="1267"/>
        <end position="1342"/>
    </location>
</feature>
<keyword evidence="6" id="KW-1185">Reference proteome</keyword>
<dbReference type="Pfam" id="PF05050">
    <property type="entry name" value="Methyltransf_21"/>
    <property type="match status" value="1"/>
</dbReference>
<dbReference type="Gene3D" id="3.30.300.30">
    <property type="match status" value="3"/>
</dbReference>
<dbReference type="Gene3D" id="1.10.1200.10">
    <property type="entry name" value="ACP-like"/>
    <property type="match status" value="2"/>
</dbReference>
<keyword evidence="3" id="KW-0597">Phosphoprotein</keyword>
<dbReference type="InterPro" id="IPR029063">
    <property type="entry name" value="SAM-dependent_MTases_sf"/>
</dbReference>
<evidence type="ECO:0000256" key="1">
    <source>
        <dbReference type="ARBA" id="ARBA00001957"/>
    </source>
</evidence>
<dbReference type="SUPFAM" id="SSF53335">
    <property type="entry name" value="S-adenosyl-L-methionine-dependent methyltransferases"/>
    <property type="match status" value="1"/>
</dbReference>
<dbReference type="InterPro" id="IPR000873">
    <property type="entry name" value="AMP-dep_synth/lig_dom"/>
</dbReference>
<dbReference type="NCBIfam" id="TIGR01733">
    <property type="entry name" value="AA-adenyl-dom"/>
    <property type="match status" value="2"/>
</dbReference>
<dbReference type="EMBL" id="CP046172">
    <property type="protein sequence ID" value="QIS12638.1"/>
    <property type="molecule type" value="Genomic_DNA"/>
</dbReference>
<dbReference type="InterPro" id="IPR009081">
    <property type="entry name" value="PP-bd_ACP"/>
</dbReference>